<dbReference type="SUPFAM" id="SSF48366">
    <property type="entry name" value="Ras GEF"/>
    <property type="match status" value="1"/>
</dbReference>
<dbReference type="PANTHER" id="PTHR23113">
    <property type="entry name" value="GUANINE NUCLEOTIDE EXCHANGE FACTOR"/>
    <property type="match status" value="1"/>
</dbReference>
<dbReference type="OrthoDB" id="10254377at2759"/>
<evidence type="ECO:0000313" key="4">
    <source>
        <dbReference type="EMBL" id="CAD7285305.1"/>
    </source>
</evidence>
<dbReference type="EMBL" id="CAJPEX010013277">
    <property type="protein sequence ID" value="CAG0925457.1"/>
    <property type="molecule type" value="Genomic_DNA"/>
</dbReference>
<dbReference type="InterPro" id="IPR008937">
    <property type="entry name" value="Ras-like_GEF"/>
</dbReference>
<organism evidence="4">
    <name type="scientific">Notodromas monacha</name>
    <dbReference type="NCBI Taxonomy" id="399045"/>
    <lineage>
        <taxon>Eukaryota</taxon>
        <taxon>Metazoa</taxon>
        <taxon>Ecdysozoa</taxon>
        <taxon>Arthropoda</taxon>
        <taxon>Crustacea</taxon>
        <taxon>Oligostraca</taxon>
        <taxon>Ostracoda</taxon>
        <taxon>Podocopa</taxon>
        <taxon>Podocopida</taxon>
        <taxon>Cypridocopina</taxon>
        <taxon>Cypridoidea</taxon>
        <taxon>Cyprididae</taxon>
        <taxon>Notodromas</taxon>
    </lineage>
</organism>
<evidence type="ECO:0000259" key="3">
    <source>
        <dbReference type="PROSITE" id="PS50009"/>
    </source>
</evidence>
<dbReference type="SMART" id="SM00147">
    <property type="entry name" value="RasGEF"/>
    <property type="match status" value="1"/>
</dbReference>
<protein>
    <recommendedName>
        <fullName evidence="3">Ras-GEF domain-containing protein</fullName>
    </recommendedName>
</protein>
<dbReference type="PANTHER" id="PTHR23113:SF99">
    <property type="entry name" value="RASGEF DOMAIN-CONTAINING PROTEIN"/>
    <property type="match status" value="1"/>
</dbReference>
<sequence length="385" mass="41891">MCFERKSSSSTAAAAFAAATAASGNPRDVPVGVPAGLSLLTNSCPPSRRVSYQTTYSSLGGSGGGGGGGGMCCGDLSAGDGSRRMSSRSSVGSSLGIGLGDVYRRGSSKDGRDELMMKRIPRGSDAAAAMHLTATAATMRVLSVLRHWDFESEQLKSMTVEFLEDCVSAPNLLPAEHKAATQLLRLLTREDFEHKAIDLETLLAPPASPFPDDLKHSSKTSAAMRDPCDQFSALEIAEEMTYLDHKIFISIKSEELLGQAWMKSEKNTKAPHVVMITKRCLHNFNGVLQICSAFTNSSVFRLKKTWDRVSRTTKQTLDKLQKLVAADGRFRNLRDALHRCDPPCIPYLGLYLTDLSFIEEGTPTFTEDHLINFSKMRMAGFSSFL</sequence>
<dbReference type="GO" id="GO:0005085">
    <property type="term" value="F:guanyl-nucleotide exchange factor activity"/>
    <property type="evidence" value="ECO:0007669"/>
    <property type="project" value="UniProtKB-KW"/>
</dbReference>
<keyword evidence="1 2" id="KW-0344">Guanine-nucleotide releasing factor</keyword>
<keyword evidence="5" id="KW-1185">Reference proteome</keyword>
<dbReference type="Pfam" id="PF00617">
    <property type="entry name" value="RasGEF"/>
    <property type="match status" value="1"/>
</dbReference>
<dbReference type="PROSITE" id="PS50009">
    <property type="entry name" value="RASGEF_CAT"/>
    <property type="match status" value="1"/>
</dbReference>
<dbReference type="PROSITE" id="PS00720">
    <property type="entry name" value="RASGEF"/>
    <property type="match status" value="1"/>
</dbReference>
<dbReference type="InterPro" id="IPR019804">
    <property type="entry name" value="Ras_G-nucl-exch_fac_CS"/>
</dbReference>
<dbReference type="GO" id="GO:0005886">
    <property type="term" value="C:plasma membrane"/>
    <property type="evidence" value="ECO:0007669"/>
    <property type="project" value="TreeGrafter"/>
</dbReference>
<dbReference type="InterPro" id="IPR001895">
    <property type="entry name" value="RASGEF_cat_dom"/>
</dbReference>
<evidence type="ECO:0000256" key="1">
    <source>
        <dbReference type="ARBA" id="ARBA00022658"/>
    </source>
</evidence>
<gene>
    <name evidence="4" type="ORF">NMOB1V02_LOCUS12907</name>
</gene>
<evidence type="ECO:0000256" key="2">
    <source>
        <dbReference type="PROSITE-ProRule" id="PRU00168"/>
    </source>
</evidence>
<dbReference type="AlphaFoldDB" id="A0A7R9C2W3"/>
<dbReference type="Gene3D" id="1.20.870.10">
    <property type="entry name" value="Son of sevenless (SoS) protein Chain: S domain 1"/>
    <property type="match status" value="1"/>
</dbReference>
<proteinExistence type="predicted"/>
<dbReference type="GO" id="GO:0007265">
    <property type="term" value="P:Ras protein signal transduction"/>
    <property type="evidence" value="ECO:0007669"/>
    <property type="project" value="TreeGrafter"/>
</dbReference>
<dbReference type="EMBL" id="OA895314">
    <property type="protein sequence ID" value="CAD7285305.1"/>
    <property type="molecule type" value="Genomic_DNA"/>
</dbReference>
<accession>A0A7R9C2W3</accession>
<dbReference type="InterPro" id="IPR036964">
    <property type="entry name" value="RASGEF_cat_dom_sf"/>
</dbReference>
<reference evidence="4" key="1">
    <citation type="submission" date="2020-11" db="EMBL/GenBank/DDBJ databases">
        <authorList>
            <person name="Tran Van P."/>
        </authorList>
    </citation>
    <scope>NUCLEOTIDE SEQUENCE</scope>
</reference>
<evidence type="ECO:0000313" key="5">
    <source>
        <dbReference type="Proteomes" id="UP000678499"/>
    </source>
</evidence>
<dbReference type="InterPro" id="IPR023578">
    <property type="entry name" value="Ras_GEF_dom_sf"/>
</dbReference>
<dbReference type="Gene3D" id="1.10.840.10">
    <property type="entry name" value="Ras guanine-nucleotide exchange factors catalytic domain"/>
    <property type="match status" value="2"/>
</dbReference>
<name>A0A7R9C2W3_9CRUS</name>
<dbReference type="Proteomes" id="UP000678499">
    <property type="component" value="Unassembled WGS sequence"/>
</dbReference>
<feature type="domain" description="Ras-GEF" evidence="3">
    <location>
        <begin position="179"/>
        <end position="385"/>
    </location>
</feature>
<feature type="non-terminal residue" evidence="4">
    <location>
        <position position="1"/>
    </location>
</feature>